<dbReference type="Proteomes" id="UP000510621">
    <property type="component" value="Chromosome"/>
</dbReference>
<protein>
    <submittedName>
        <fullName evidence="2">SoxR reducing system RseC family protein</fullName>
    </submittedName>
</protein>
<keyword evidence="1" id="KW-0812">Transmembrane</keyword>
<organism evidence="2 3">
    <name type="scientific">Candidatus Thiothrix singaporensis</name>
    <dbReference type="NCBI Taxonomy" id="2799669"/>
    <lineage>
        <taxon>Bacteria</taxon>
        <taxon>Pseudomonadati</taxon>
        <taxon>Pseudomonadota</taxon>
        <taxon>Gammaproteobacteria</taxon>
        <taxon>Thiotrichales</taxon>
        <taxon>Thiotrichaceae</taxon>
        <taxon>Thiothrix</taxon>
    </lineage>
</organism>
<dbReference type="EMBL" id="CP059265">
    <property type="protein sequence ID" value="QLQ31229.1"/>
    <property type="molecule type" value="Genomic_DNA"/>
</dbReference>
<dbReference type="AlphaFoldDB" id="A0A7L6AQ37"/>
<feature type="transmembrane region" description="Helical" evidence="1">
    <location>
        <begin position="152"/>
        <end position="170"/>
    </location>
</feature>
<dbReference type="InterPro" id="IPR007359">
    <property type="entry name" value="SigmaE_reg_RseC_MucC"/>
</dbReference>
<dbReference type="PANTHER" id="PTHR35867">
    <property type="entry name" value="PROTEIN RSEC"/>
    <property type="match status" value="1"/>
</dbReference>
<reference evidence="2" key="1">
    <citation type="submission" date="2020-06" db="EMBL/GenBank/DDBJ databases">
        <title>Analysis procedures for assessing recovery of high quality, complete, closed genomes from Nanopore long read metagenome sequencing.</title>
        <authorList>
            <person name="Bessarab I."/>
            <person name="Arumugam K."/>
            <person name="Haryono M."/>
            <person name="Liu X."/>
            <person name="Roy S."/>
            <person name="Zuniga-Montanez R.E."/>
            <person name="Qiu G."/>
            <person name="Drautz-Moses D.I."/>
            <person name="Law Y.Y."/>
            <person name="Wuertz S."/>
            <person name="Lauro F.M."/>
            <person name="Huson D.H."/>
            <person name="Williams R.B."/>
        </authorList>
    </citation>
    <scope>NUCLEOTIDE SEQUENCE [LARGE SCALE GENOMIC DNA]</scope>
    <source>
        <strain evidence="2">SSD2</strain>
    </source>
</reference>
<proteinExistence type="predicted"/>
<dbReference type="PANTHER" id="PTHR35867:SF1">
    <property type="entry name" value="PROTEIN RSEC"/>
    <property type="match status" value="1"/>
</dbReference>
<evidence type="ECO:0000313" key="2">
    <source>
        <dbReference type="EMBL" id="QLQ31229.1"/>
    </source>
</evidence>
<keyword evidence="3" id="KW-1185">Reference proteome</keyword>
<dbReference type="KEGG" id="this:HZT40_05985"/>
<evidence type="ECO:0000313" key="3">
    <source>
        <dbReference type="Proteomes" id="UP000510621"/>
    </source>
</evidence>
<accession>A0A7L6AQ37</accession>
<keyword evidence="1" id="KW-1133">Transmembrane helix</keyword>
<keyword evidence="1" id="KW-0472">Membrane</keyword>
<feature type="transmembrane region" description="Helical" evidence="1">
    <location>
        <begin position="114"/>
        <end position="140"/>
    </location>
</feature>
<dbReference type="Pfam" id="PF04246">
    <property type="entry name" value="RseC_MucC"/>
    <property type="match status" value="1"/>
</dbReference>
<sequence length="199" mass="20264">MAKGYGMSSDGNFGMVKFKSSSPGYDAGKIAKGDTGMIEQTALVVSVESGQAWVIPQQGGAEASGCAACSGKASCSSSSPFAFLHREPQKMRVLNPVYARPGDSVIVGVQGQALVIYSLLAYLLPLVGLILAAIIGQAAFAVAGVGAEPGSILGGVAGLLGGLRLANFVVSCSFRSSVSQPVILRLARQPGYTQILPLA</sequence>
<name>A0A7L6AQ37_9GAMM</name>
<gene>
    <name evidence="2" type="ORF">HZT40_05985</name>
</gene>
<evidence type="ECO:0000256" key="1">
    <source>
        <dbReference type="SAM" id="Phobius"/>
    </source>
</evidence>